<dbReference type="SUPFAM" id="SSF52172">
    <property type="entry name" value="CheY-like"/>
    <property type="match status" value="1"/>
</dbReference>
<dbReference type="Pfam" id="PF00072">
    <property type="entry name" value="Response_reg"/>
    <property type="match status" value="1"/>
</dbReference>
<evidence type="ECO:0000313" key="11">
    <source>
        <dbReference type="EMBL" id="XDK32026.1"/>
    </source>
</evidence>
<organism evidence="11">
    <name type="scientific">Ornithinibacillus sp. 4-3</name>
    <dbReference type="NCBI Taxonomy" id="3231488"/>
    <lineage>
        <taxon>Bacteria</taxon>
        <taxon>Bacillati</taxon>
        <taxon>Bacillota</taxon>
        <taxon>Bacilli</taxon>
        <taxon>Bacillales</taxon>
        <taxon>Bacillaceae</taxon>
        <taxon>Ornithinibacillus</taxon>
    </lineage>
</organism>
<protein>
    <submittedName>
        <fullName evidence="11">Response regulator transcription factor</fullName>
    </submittedName>
</protein>
<feature type="domain" description="Response regulatory" evidence="9">
    <location>
        <begin position="5"/>
        <end position="118"/>
    </location>
</feature>
<comment type="subcellular location">
    <subcellularLocation>
        <location evidence="1">Cytoplasm</location>
    </subcellularLocation>
</comment>
<keyword evidence="6" id="KW-0804">Transcription</keyword>
<evidence type="ECO:0000256" key="2">
    <source>
        <dbReference type="ARBA" id="ARBA00022553"/>
    </source>
</evidence>
<keyword evidence="3" id="KW-0902">Two-component regulatory system</keyword>
<evidence type="ECO:0000256" key="5">
    <source>
        <dbReference type="ARBA" id="ARBA00023125"/>
    </source>
</evidence>
<dbReference type="SMART" id="SM00448">
    <property type="entry name" value="REC"/>
    <property type="match status" value="1"/>
</dbReference>
<dbReference type="Gene3D" id="6.10.250.690">
    <property type="match status" value="1"/>
</dbReference>
<keyword evidence="5 8" id="KW-0238">DNA-binding</keyword>
<dbReference type="EMBL" id="CP162599">
    <property type="protein sequence ID" value="XDK32026.1"/>
    <property type="molecule type" value="Genomic_DNA"/>
</dbReference>
<dbReference type="Pfam" id="PF00486">
    <property type="entry name" value="Trans_reg_C"/>
    <property type="match status" value="1"/>
</dbReference>
<dbReference type="Gene3D" id="1.10.10.10">
    <property type="entry name" value="Winged helix-like DNA-binding domain superfamily/Winged helix DNA-binding domain"/>
    <property type="match status" value="1"/>
</dbReference>
<accession>A0AB39HIG3</accession>
<dbReference type="PANTHER" id="PTHR48111">
    <property type="entry name" value="REGULATOR OF RPOS"/>
    <property type="match status" value="1"/>
</dbReference>
<dbReference type="GO" id="GO:0006355">
    <property type="term" value="P:regulation of DNA-templated transcription"/>
    <property type="evidence" value="ECO:0007669"/>
    <property type="project" value="InterPro"/>
</dbReference>
<dbReference type="InterPro" id="IPR016032">
    <property type="entry name" value="Sig_transdc_resp-reg_C-effctor"/>
</dbReference>
<dbReference type="CDD" id="cd17574">
    <property type="entry name" value="REC_OmpR"/>
    <property type="match status" value="1"/>
</dbReference>
<dbReference type="GO" id="GO:0005829">
    <property type="term" value="C:cytosol"/>
    <property type="evidence" value="ECO:0007669"/>
    <property type="project" value="TreeGrafter"/>
</dbReference>
<evidence type="ECO:0000256" key="3">
    <source>
        <dbReference type="ARBA" id="ARBA00023012"/>
    </source>
</evidence>
<dbReference type="RefSeq" id="WP_368652749.1">
    <property type="nucleotide sequence ID" value="NZ_CP162599.1"/>
</dbReference>
<feature type="modified residue" description="4-aspartylphosphate" evidence="7">
    <location>
        <position position="54"/>
    </location>
</feature>
<reference evidence="11" key="1">
    <citation type="submission" date="2024-07" db="EMBL/GenBank/DDBJ databases">
        <title>Halotolerant mesophilic bacterium Ornithinibacillus sp. 4-3, sp. nov., isolated from soil.</title>
        <authorList>
            <person name="Sidarenka A.V."/>
            <person name="Guliayeva D.E."/>
            <person name="Leanovich S.I."/>
            <person name="Hileuskaya K.S."/>
            <person name="Akhremchuk A.E."/>
            <person name="Sikolenko M.A."/>
            <person name="Valentovich L.N."/>
        </authorList>
    </citation>
    <scope>NUCLEOTIDE SEQUENCE</scope>
    <source>
        <strain evidence="11">4-3</strain>
    </source>
</reference>
<dbReference type="GO" id="GO:0032993">
    <property type="term" value="C:protein-DNA complex"/>
    <property type="evidence" value="ECO:0007669"/>
    <property type="project" value="TreeGrafter"/>
</dbReference>
<dbReference type="SMART" id="SM00862">
    <property type="entry name" value="Trans_reg_C"/>
    <property type="match status" value="1"/>
</dbReference>
<dbReference type="InterPro" id="IPR039420">
    <property type="entry name" value="WalR-like"/>
</dbReference>
<evidence type="ECO:0000256" key="6">
    <source>
        <dbReference type="ARBA" id="ARBA00023163"/>
    </source>
</evidence>
<dbReference type="FunFam" id="1.10.10.10:FF:000018">
    <property type="entry name" value="DNA-binding response regulator ResD"/>
    <property type="match status" value="1"/>
</dbReference>
<dbReference type="PROSITE" id="PS51755">
    <property type="entry name" value="OMPR_PHOB"/>
    <property type="match status" value="1"/>
</dbReference>
<feature type="DNA-binding region" description="OmpR/PhoB-type" evidence="8">
    <location>
        <begin position="139"/>
        <end position="238"/>
    </location>
</feature>
<proteinExistence type="predicted"/>
<evidence type="ECO:0000256" key="8">
    <source>
        <dbReference type="PROSITE-ProRule" id="PRU01091"/>
    </source>
</evidence>
<feature type="domain" description="OmpR/PhoB-type" evidence="10">
    <location>
        <begin position="139"/>
        <end position="238"/>
    </location>
</feature>
<dbReference type="InterPro" id="IPR011006">
    <property type="entry name" value="CheY-like_superfamily"/>
</dbReference>
<keyword evidence="2 7" id="KW-0597">Phosphoprotein</keyword>
<dbReference type="CDD" id="cd00383">
    <property type="entry name" value="trans_reg_C"/>
    <property type="match status" value="1"/>
</dbReference>
<keyword evidence="4" id="KW-0805">Transcription regulation</keyword>
<evidence type="ECO:0000256" key="1">
    <source>
        <dbReference type="ARBA" id="ARBA00004496"/>
    </source>
</evidence>
<evidence type="ECO:0000259" key="9">
    <source>
        <dbReference type="PROSITE" id="PS50110"/>
    </source>
</evidence>
<dbReference type="GO" id="GO:0000156">
    <property type="term" value="F:phosphorelay response regulator activity"/>
    <property type="evidence" value="ECO:0007669"/>
    <property type="project" value="TreeGrafter"/>
</dbReference>
<dbReference type="InterPro" id="IPR001867">
    <property type="entry name" value="OmpR/PhoB-type_DNA-bd"/>
</dbReference>
<dbReference type="GO" id="GO:0000976">
    <property type="term" value="F:transcription cis-regulatory region binding"/>
    <property type="evidence" value="ECO:0007669"/>
    <property type="project" value="TreeGrafter"/>
</dbReference>
<dbReference type="FunFam" id="3.40.50.2300:FF:000001">
    <property type="entry name" value="DNA-binding response regulator PhoB"/>
    <property type="match status" value="1"/>
</dbReference>
<evidence type="ECO:0000256" key="7">
    <source>
        <dbReference type="PROSITE-ProRule" id="PRU00169"/>
    </source>
</evidence>
<evidence type="ECO:0000256" key="4">
    <source>
        <dbReference type="ARBA" id="ARBA00023015"/>
    </source>
</evidence>
<name>A0AB39HIG3_9BACI</name>
<dbReference type="InterPro" id="IPR001789">
    <property type="entry name" value="Sig_transdc_resp-reg_receiver"/>
</dbReference>
<sequence>MANEKILIIDDDADVRDVLQVYLEKNHFQVVTSSNGYQALQLIDEDIPDLIILDVMMPHLDGFELCQYIRKKTEVPILFYSSKNEDMDKIIGLSIGADDFIEKSTSFSVIVAKVRAHLRRTRTFPAQENTSLKTSRENGNNLMFPGLIIKLESADVLLDEESVKLSAKEYQLLCVLAKNPDRIYSVEQLFDMVWGEDSLGDYRTVLVHISNLRKKLEQNRNDIEYIQTFRGIGYKFNGFIDA</sequence>
<evidence type="ECO:0000259" key="10">
    <source>
        <dbReference type="PROSITE" id="PS51755"/>
    </source>
</evidence>
<dbReference type="AlphaFoldDB" id="A0AB39HIG3"/>
<gene>
    <name evidence="11" type="ORF">AB4Y30_13545</name>
</gene>
<dbReference type="PANTHER" id="PTHR48111:SF40">
    <property type="entry name" value="PHOSPHATE REGULON TRANSCRIPTIONAL REGULATORY PROTEIN PHOB"/>
    <property type="match status" value="1"/>
</dbReference>
<dbReference type="SUPFAM" id="SSF46894">
    <property type="entry name" value="C-terminal effector domain of the bipartite response regulators"/>
    <property type="match status" value="1"/>
</dbReference>
<dbReference type="PROSITE" id="PS50110">
    <property type="entry name" value="RESPONSE_REGULATORY"/>
    <property type="match status" value="1"/>
</dbReference>
<dbReference type="InterPro" id="IPR036388">
    <property type="entry name" value="WH-like_DNA-bd_sf"/>
</dbReference>
<dbReference type="Gene3D" id="3.40.50.2300">
    <property type="match status" value="1"/>
</dbReference>